<evidence type="ECO:0000313" key="2">
    <source>
        <dbReference type="EMBL" id="OZM57637.1"/>
    </source>
</evidence>
<evidence type="ECO:0000313" key="3">
    <source>
        <dbReference type="Proteomes" id="UP000217083"/>
    </source>
</evidence>
<sequence>MKKWLSHIEPTILSMAGLRLLSGLIEFSAAIVMLLLNDVKKALAINAILATIGPVIFLLTMTLGLIYMADELSFQKLFFIASGVGLILIGLYR</sequence>
<evidence type="ECO:0008006" key="4">
    <source>
        <dbReference type="Google" id="ProtNLM"/>
    </source>
</evidence>
<keyword evidence="1" id="KW-1133">Transmembrane helix</keyword>
<reference evidence="2 3" key="2">
    <citation type="submission" date="2017-09" db="EMBL/GenBank/DDBJ databases">
        <title>Bacillus patelloidae sp. nov., isolated from the intestinal tract of a marine limpet.</title>
        <authorList>
            <person name="Liu R."/>
            <person name="Dong C."/>
            <person name="Shao Z."/>
        </authorList>
    </citation>
    <scope>NUCLEOTIDE SEQUENCE [LARGE SCALE GENOMIC DNA]</scope>
    <source>
        <strain evidence="2 3">SA5d-4</strain>
    </source>
</reference>
<evidence type="ECO:0000256" key="1">
    <source>
        <dbReference type="SAM" id="Phobius"/>
    </source>
</evidence>
<reference evidence="3" key="1">
    <citation type="submission" date="2017-08" db="EMBL/GenBank/DDBJ databases">
        <authorList>
            <person name="Huang Z."/>
        </authorList>
    </citation>
    <scope>NUCLEOTIDE SEQUENCE [LARGE SCALE GENOMIC DNA]</scope>
    <source>
        <strain evidence="3">SA5d-4</strain>
    </source>
</reference>
<dbReference type="InterPro" id="IPR020390">
    <property type="entry name" value="Uncharacterised_YqhV"/>
</dbReference>
<protein>
    <recommendedName>
        <fullName evidence="4">DUF2619 domain-containing protein</fullName>
    </recommendedName>
</protein>
<proteinExistence type="predicted"/>
<keyword evidence="3" id="KW-1185">Reference proteome</keyword>
<accession>A0A263BWD5</accession>
<dbReference type="RefSeq" id="WP_094922491.1">
    <property type="nucleotide sequence ID" value="NZ_NPIA01000002.1"/>
</dbReference>
<gene>
    <name evidence="2" type="ORF">CIB95_04500</name>
</gene>
<dbReference type="Proteomes" id="UP000217083">
    <property type="component" value="Unassembled WGS sequence"/>
</dbReference>
<name>A0A263BWD5_9BACI</name>
<dbReference type="AlphaFoldDB" id="A0A263BWD5"/>
<keyword evidence="1" id="KW-0812">Transmembrane</keyword>
<dbReference type="EMBL" id="NPIA01000002">
    <property type="protein sequence ID" value="OZM57637.1"/>
    <property type="molecule type" value="Genomic_DNA"/>
</dbReference>
<feature type="transmembrane region" description="Helical" evidence="1">
    <location>
        <begin position="43"/>
        <end position="68"/>
    </location>
</feature>
<organism evidence="2 3">
    <name type="scientific">Lottiidibacillus patelloidae</name>
    <dbReference type="NCBI Taxonomy" id="2670334"/>
    <lineage>
        <taxon>Bacteria</taxon>
        <taxon>Bacillati</taxon>
        <taxon>Bacillota</taxon>
        <taxon>Bacilli</taxon>
        <taxon>Bacillales</taxon>
        <taxon>Bacillaceae</taxon>
        <taxon>Lottiidibacillus</taxon>
    </lineage>
</organism>
<keyword evidence="1" id="KW-0472">Membrane</keyword>
<dbReference type="Pfam" id="PF10942">
    <property type="entry name" value="DUF2619"/>
    <property type="match status" value="1"/>
</dbReference>
<feature type="transmembrane region" description="Helical" evidence="1">
    <location>
        <begin position="12"/>
        <end position="36"/>
    </location>
</feature>
<comment type="caution">
    <text evidence="2">The sequence shown here is derived from an EMBL/GenBank/DDBJ whole genome shotgun (WGS) entry which is preliminary data.</text>
</comment>
<feature type="transmembrane region" description="Helical" evidence="1">
    <location>
        <begin position="74"/>
        <end position="92"/>
    </location>
</feature>